<name>A0A2P9D5M3_PLARE</name>
<dbReference type="AlphaFoldDB" id="A0A2P9D5M3"/>
<organism evidence="3 4">
    <name type="scientific">Plasmodium reichenowi</name>
    <dbReference type="NCBI Taxonomy" id="5854"/>
    <lineage>
        <taxon>Eukaryota</taxon>
        <taxon>Sar</taxon>
        <taxon>Alveolata</taxon>
        <taxon>Apicomplexa</taxon>
        <taxon>Aconoidasida</taxon>
        <taxon>Haemosporida</taxon>
        <taxon>Plasmodiidae</taxon>
        <taxon>Plasmodium</taxon>
        <taxon>Plasmodium (Laverania)</taxon>
    </lineage>
</organism>
<dbReference type="Proteomes" id="UP000240500">
    <property type="component" value="Chromosome 4"/>
</dbReference>
<sequence>MSLHCINIFLFSLMLNILVHIQRNHNNTITIRTRNATKLPITRLLCECYLYMSSYDNDPQMKKVMEHFNKQIQQRFHEYDDRMIEKRQKCKEQCNKEIQKIILKDKLEKQMEQQLTTLDTNITTEHIPTCVYEKSMADKVEKGCLKCGYGLEGALTSWQILGYTGIYGWANYSTALSYEAGVKAGIKEALDILSEIPGIESLSGVHLSKMINGTNFNRPMELVNILQGLNNELCDPSITKVFCALAERENGKHLVQTVHRASQEGIMEAASVQGPKVEFIKATTADLSYNMIVSGITIFVIVLVMVIIYLILRYRRKKK</sequence>
<feature type="chain" id="PRO_5015180478" evidence="2">
    <location>
        <begin position="22"/>
        <end position="319"/>
    </location>
</feature>
<feature type="transmembrane region" description="Helical" evidence="1">
    <location>
        <begin position="291"/>
        <end position="312"/>
    </location>
</feature>
<dbReference type="VEuPathDB" id="PlasmoDB:PRG01_0415200"/>
<accession>A0A2P9D5M3</accession>
<keyword evidence="1" id="KW-1133">Transmembrane helix</keyword>
<reference evidence="3 4" key="1">
    <citation type="submission" date="2016-09" db="EMBL/GenBank/DDBJ databases">
        <authorList>
            <consortium name="Pathogen Informatics"/>
        </authorList>
    </citation>
    <scope>NUCLEOTIDE SEQUENCE [LARGE SCALE GENOMIC DNA]</scope>
</reference>
<keyword evidence="1" id="KW-0472">Membrane</keyword>
<evidence type="ECO:0000256" key="2">
    <source>
        <dbReference type="SAM" id="SignalP"/>
    </source>
</evidence>
<dbReference type="OrthoDB" id="377250at2759"/>
<dbReference type="EMBL" id="LT969567">
    <property type="protein sequence ID" value="SOV76322.1"/>
    <property type="molecule type" value="Genomic_DNA"/>
</dbReference>
<proteinExistence type="predicted"/>
<gene>
    <name evidence="3" type="ORF">PRG01_0415200</name>
</gene>
<keyword evidence="2" id="KW-0732">Signal</keyword>
<dbReference type="Pfam" id="PF02009">
    <property type="entry name" value="RIFIN"/>
    <property type="match status" value="1"/>
</dbReference>
<dbReference type="NCBIfam" id="TIGR01477">
    <property type="entry name" value="RIFIN"/>
    <property type="match status" value="1"/>
</dbReference>
<feature type="signal peptide" evidence="2">
    <location>
        <begin position="1"/>
        <end position="21"/>
    </location>
</feature>
<keyword evidence="1" id="KW-0812">Transmembrane</keyword>
<evidence type="ECO:0000256" key="1">
    <source>
        <dbReference type="SAM" id="Phobius"/>
    </source>
</evidence>
<evidence type="ECO:0000313" key="3">
    <source>
        <dbReference type="EMBL" id="SOV76322.1"/>
    </source>
</evidence>
<evidence type="ECO:0000313" key="4">
    <source>
        <dbReference type="Proteomes" id="UP000240500"/>
    </source>
</evidence>
<dbReference type="InterPro" id="IPR006373">
    <property type="entry name" value="VSA_Rifin"/>
</dbReference>
<dbReference type="VEuPathDB" id="PlasmoDB:PRCDC_0053300"/>
<protein>
    <submittedName>
        <fullName evidence="3">Rifin PIR protein, putative</fullName>
    </submittedName>
</protein>